<keyword evidence="3" id="KW-1185">Reference proteome</keyword>
<accession>A0A6J8EWL6</accession>
<gene>
    <name evidence="2" type="ORF">MCOR_56812</name>
</gene>
<sequence length="256" mass="28680">MPLSDFIWSVQTHTNGIKRKISGDACSQESLEQQSKKCRVISPAGDFNVCEMDDENHNEMSSQNFNNQLQNDRSESESQTVPRLQGQQQLTCPSLLVSQPSGQGFLSQQPSGQGFLSQQLSGQGFLSEEPCGQGFLTQEPSHHGFLSQQSSSNFLPHQSNPDYLSQTGPCPSLHDQQNNMIMNINEELYSCTSLLSDEEMACTSMESDFVPNQQQYNARDSSVVGDLTPTIERVKCYCRPTWEGNFDMKPYVSDYY</sequence>
<evidence type="ECO:0000256" key="1">
    <source>
        <dbReference type="SAM" id="MobiDB-lite"/>
    </source>
</evidence>
<evidence type="ECO:0000313" key="3">
    <source>
        <dbReference type="Proteomes" id="UP000507470"/>
    </source>
</evidence>
<feature type="compositionally biased region" description="Polar residues" evidence="1">
    <location>
        <begin position="59"/>
        <end position="85"/>
    </location>
</feature>
<feature type="region of interest" description="Disordered" evidence="1">
    <location>
        <begin position="129"/>
        <end position="176"/>
    </location>
</feature>
<dbReference type="Proteomes" id="UP000507470">
    <property type="component" value="Unassembled WGS sequence"/>
</dbReference>
<protein>
    <submittedName>
        <fullName evidence="2">Uncharacterized protein</fullName>
    </submittedName>
</protein>
<organism evidence="2 3">
    <name type="scientific">Mytilus coruscus</name>
    <name type="common">Sea mussel</name>
    <dbReference type="NCBI Taxonomy" id="42192"/>
    <lineage>
        <taxon>Eukaryota</taxon>
        <taxon>Metazoa</taxon>
        <taxon>Spiralia</taxon>
        <taxon>Lophotrochozoa</taxon>
        <taxon>Mollusca</taxon>
        <taxon>Bivalvia</taxon>
        <taxon>Autobranchia</taxon>
        <taxon>Pteriomorphia</taxon>
        <taxon>Mytilida</taxon>
        <taxon>Mytiloidea</taxon>
        <taxon>Mytilidae</taxon>
        <taxon>Mytilinae</taxon>
        <taxon>Mytilus</taxon>
    </lineage>
</organism>
<feature type="compositionally biased region" description="Polar residues" evidence="1">
    <location>
        <begin position="146"/>
        <end position="176"/>
    </location>
</feature>
<reference evidence="2 3" key="1">
    <citation type="submission" date="2020-06" db="EMBL/GenBank/DDBJ databases">
        <authorList>
            <person name="Li R."/>
            <person name="Bekaert M."/>
        </authorList>
    </citation>
    <scope>NUCLEOTIDE SEQUENCE [LARGE SCALE GENOMIC DNA]</scope>
    <source>
        <strain evidence="3">wild</strain>
    </source>
</reference>
<feature type="region of interest" description="Disordered" evidence="1">
    <location>
        <begin position="57"/>
        <end position="85"/>
    </location>
</feature>
<proteinExistence type="predicted"/>
<dbReference type="EMBL" id="CACVKT020010119">
    <property type="protein sequence ID" value="CAC5424957.1"/>
    <property type="molecule type" value="Genomic_DNA"/>
</dbReference>
<dbReference type="OrthoDB" id="6122298at2759"/>
<dbReference type="AlphaFoldDB" id="A0A6J8EWL6"/>
<name>A0A6J8EWL6_MYTCO</name>
<evidence type="ECO:0000313" key="2">
    <source>
        <dbReference type="EMBL" id="CAC5424957.1"/>
    </source>
</evidence>